<evidence type="ECO:0000256" key="1">
    <source>
        <dbReference type="SAM" id="MobiDB-lite"/>
    </source>
</evidence>
<evidence type="ECO:0000313" key="3">
    <source>
        <dbReference type="Proteomes" id="UP000041254"/>
    </source>
</evidence>
<proteinExistence type="predicted"/>
<feature type="region of interest" description="Disordered" evidence="1">
    <location>
        <begin position="1"/>
        <end position="34"/>
    </location>
</feature>
<organism evidence="2 3">
    <name type="scientific">Vitrella brassicaformis (strain CCMP3155)</name>
    <dbReference type="NCBI Taxonomy" id="1169540"/>
    <lineage>
        <taxon>Eukaryota</taxon>
        <taxon>Sar</taxon>
        <taxon>Alveolata</taxon>
        <taxon>Colpodellida</taxon>
        <taxon>Vitrellaceae</taxon>
        <taxon>Vitrella</taxon>
    </lineage>
</organism>
<dbReference type="Proteomes" id="UP000041254">
    <property type="component" value="Unassembled WGS sequence"/>
</dbReference>
<accession>A0A0G4GK51</accession>
<keyword evidence="3" id="KW-1185">Reference proteome</keyword>
<sequence>MAEADAVVDGPQSPRHYHFTDRATSRGKGRDDGKVFRDEEHLPAYRCTHCMMMRTDEATERPISRESLASSRRQAVEDPSTCPTFFWLLERLRQPTVPGKAAGPLPPPVCAGPYPLFVPETITFTKGRPKNVYYCDRHGHLRVLRQASRLQFTDLPKLFGRIARVRRQMPAQLPLGCELEEDREETFGWGGAVTLDMIDLGKTLRSFFGGDEPRNQANSAPQTAPGSPQMRLSRQNSPKIKAQAAKPATHPQASSGSLKLPRNMLLMRAAKPLRGGSVEEGKENQEWVGTRRSSAAYSVTDSKEEVAMIHFEDGATKVMTEGELTRACSTARAQNSTIPWSDVSHIQAIVAPPKESRSIVYEYNAWRKPSAGPPAWVREHDFSRIPPPKEERGDAFQVVDVKNIVSSIPLSINHFLTMHFAVELHKGVFEFVRDRHSTYWLIGAKKLRIGKFFERPAASAAVTPDRMPILIRYYSEDALLRASMSPTSGARFEKMQARMLGHYQGIKDKLSIDSLLIREYEDPQVAIPAFEATDLTALKKHLRAYTSPREDVASPPPYQPFQSEERRFRPSVHPPSPTPFDSPRRRAIHEALQWASGQGRLMAYEKQGFVKRRVPSESQTEVVGRPYKMYKRRGGELCFPSSGHMYPFRPAPAQPATREERPSVSERKMDLGVDLWLPESSRPQDFVPQLRLRVVEVPRHRFRPSVPDSPPKLRRPVSYGTGVHVFPAAADGWVRRERVQRRSIGDIRRETAMMLEDLNGR</sequence>
<protein>
    <submittedName>
        <fullName evidence="2">Uncharacterized protein</fullName>
    </submittedName>
</protein>
<evidence type="ECO:0000313" key="2">
    <source>
        <dbReference type="EMBL" id="CEM30309.1"/>
    </source>
</evidence>
<name>A0A0G4GK51_VITBC</name>
<feature type="compositionally biased region" description="Basic and acidic residues" evidence="1">
    <location>
        <begin position="18"/>
        <end position="34"/>
    </location>
</feature>
<reference evidence="2 3" key="1">
    <citation type="submission" date="2014-11" db="EMBL/GenBank/DDBJ databases">
        <authorList>
            <person name="Zhu J."/>
            <person name="Qi W."/>
            <person name="Song R."/>
        </authorList>
    </citation>
    <scope>NUCLEOTIDE SEQUENCE [LARGE SCALE GENOMIC DNA]</scope>
</reference>
<feature type="compositionally biased region" description="Polar residues" evidence="1">
    <location>
        <begin position="215"/>
        <end position="238"/>
    </location>
</feature>
<gene>
    <name evidence="2" type="ORF">Vbra_18067</name>
</gene>
<feature type="region of interest" description="Disordered" evidence="1">
    <location>
        <begin position="546"/>
        <end position="585"/>
    </location>
</feature>
<dbReference type="AlphaFoldDB" id="A0A0G4GK51"/>
<dbReference type="InParanoid" id="A0A0G4GK51"/>
<feature type="region of interest" description="Disordered" evidence="1">
    <location>
        <begin position="206"/>
        <end position="261"/>
    </location>
</feature>
<dbReference type="VEuPathDB" id="CryptoDB:Vbra_18067"/>
<dbReference type="EMBL" id="CDMY01000696">
    <property type="protein sequence ID" value="CEM30309.1"/>
    <property type="molecule type" value="Genomic_DNA"/>
</dbReference>